<organism evidence="5 6">
    <name type="scientific">Ustilago bromivora</name>
    <dbReference type="NCBI Taxonomy" id="307758"/>
    <lineage>
        <taxon>Eukaryota</taxon>
        <taxon>Fungi</taxon>
        <taxon>Dikarya</taxon>
        <taxon>Basidiomycota</taxon>
        <taxon>Ustilaginomycotina</taxon>
        <taxon>Ustilaginomycetes</taxon>
        <taxon>Ustilaginales</taxon>
        <taxon>Ustilaginaceae</taxon>
        <taxon>Ustilago</taxon>
    </lineage>
</organism>
<comment type="similarity">
    <text evidence="1">Belongs to the methyltransferase superfamily.</text>
</comment>
<dbReference type="Pfam" id="PF08241">
    <property type="entry name" value="Methyltransf_11"/>
    <property type="match status" value="1"/>
</dbReference>
<dbReference type="InterPro" id="IPR051052">
    <property type="entry name" value="Diverse_substrate_MTase"/>
</dbReference>
<evidence type="ECO:0000256" key="3">
    <source>
        <dbReference type="ARBA" id="ARBA00022679"/>
    </source>
</evidence>
<dbReference type="GO" id="GO:0008757">
    <property type="term" value="F:S-adenosylmethionine-dependent methyltransferase activity"/>
    <property type="evidence" value="ECO:0007669"/>
    <property type="project" value="InterPro"/>
</dbReference>
<dbReference type="OrthoDB" id="10027013at2759"/>
<evidence type="ECO:0000256" key="2">
    <source>
        <dbReference type="ARBA" id="ARBA00022603"/>
    </source>
</evidence>
<evidence type="ECO:0000313" key="5">
    <source>
        <dbReference type="EMBL" id="SAM77558.1"/>
    </source>
</evidence>
<dbReference type="SUPFAM" id="SSF53335">
    <property type="entry name" value="S-adenosyl-L-methionine-dependent methyltransferases"/>
    <property type="match status" value="1"/>
</dbReference>
<evidence type="ECO:0000256" key="1">
    <source>
        <dbReference type="ARBA" id="ARBA00008361"/>
    </source>
</evidence>
<evidence type="ECO:0000313" key="6">
    <source>
        <dbReference type="Proteomes" id="UP000179920"/>
    </source>
</evidence>
<feature type="domain" description="Methyltransferase type 11" evidence="4">
    <location>
        <begin position="58"/>
        <end position="173"/>
    </location>
</feature>
<dbReference type="CDD" id="cd02440">
    <property type="entry name" value="AdoMet_MTases"/>
    <property type="match status" value="1"/>
</dbReference>
<dbReference type="Proteomes" id="UP000179920">
    <property type="component" value="Chromosome III"/>
</dbReference>
<dbReference type="PANTHER" id="PTHR44942">
    <property type="entry name" value="METHYLTRANSF_11 DOMAIN-CONTAINING PROTEIN"/>
    <property type="match status" value="1"/>
</dbReference>
<dbReference type="PANTHER" id="PTHR44942:SF4">
    <property type="entry name" value="METHYLTRANSFERASE TYPE 11 DOMAIN-CONTAINING PROTEIN"/>
    <property type="match status" value="1"/>
</dbReference>
<keyword evidence="3 5" id="KW-0808">Transferase</keyword>
<dbReference type="InterPro" id="IPR013216">
    <property type="entry name" value="Methyltransf_11"/>
</dbReference>
<dbReference type="AlphaFoldDB" id="A0A1K0H000"/>
<accession>A0A1K0H000</accession>
<reference evidence="6" key="1">
    <citation type="submission" date="2016-04" db="EMBL/GenBank/DDBJ databases">
        <authorList>
            <person name="Guldener U."/>
            <person name="Guldener U."/>
        </authorList>
    </citation>
    <scope>NUCLEOTIDE SEQUENCE [LARGE SCALE GENOMIC DNA]</scope>
    <source>
        <strain evidence="6">UB2112</strain>
    </source>
</reference>
<gene>
    <name evidence="5" type="ORF">UBRO_01819</name>
</gene>
<proteinExistence type="inferred from homology"/>
<dbReference type="Gene3D" id="3.40.50.150">
    <property type="entry name" value="Vaccinia Virus protein VP39"/>
    <property type="match status" value="1"/>
</dbReference>
<name>A0A1K0H000_9BASI</name>
<dbReference type="InterPro" id="IPR029063">
    <property type="entry name" value="SAM-dependent_MTases_sf"/>
</dbReference>
<dbReference type="GO" id="GO:0032259">
    <property type="term" value="P:methylation"/>
    <property type="evidence" value="ECO:0007669"/>
    <property type="project" value="UniProtKB-KW"/>
</dbReference>
<dbReference type="EMBL" id="LT558119">
    <property type="protein sequence ID" value="SAM77558.1"/>
    <property type="molecule type" value="Genomic_DNA"/>
</dbReference>
<sequence length="385" mass="43528">MAPHELGSAWSHDSYNAMQYLRARTPYPPTMTETGFDYHAQGDKTSSGKSQDRWQSALELGCGPGQMSIHLATRFSKVYGQDPSPNMLKLANTVKHMSAEELAEVKLPPVHNPERIQFSQARGEDPVLPPGEKVDLIMMAACIHWMDWETPESSKANWTKWSQLLKPGGSLIVAGGRPVIGPYTGEKGDQIRPLRDWLMDFPLDLPEINKYYSTGNSAIEELRKGGLYRKLRMPWTLDPQLAELWDSSSYLWIPIDDCTVLGDKATSARQFQVDDPEELANQLKDLPDWVRPNVRRAAQCDNSQGDLLISMTTSRKMADWVRSTSAYLKFMQDHPEQKTLSLQCEDVAAKEIQKVCEKIGIDYDSQIECHHSGAILCVRRSEKEF</sequence>
<evidence type="ECO:0000259" key="4">
    <source>
        <dbReference type="Pfam" id="PF08241"/>
    </source>
</evidence>
<protein>
    <submittedName>
        <fullName evidence="5">Related to TMT1-trans-aconitate methyltransferase</fullName>
    </submittedName>
</protein>
<keyword evidence="2 5" id="KW-0489">Methyltransferase</keyword>